<protein>
    <submittedName>
        <fullName evidence="1">Energy transducer TonB</fullName>
    </submittedName>
</protein>
<evidence type="ECO:0000313" key="1">
    <source>
        <dbReference type="EMBL" id="MCP1376178.1"/>
    </source>
</evidence>
<proteinExistence type="predicted"/>
<organism evidence="1 2">
    <name type="scientific">Dyella lutea</name>
    <dbReference type="NCBI Taxonomy" id="2950441"/>
    <lineage>
        <taxon>Bacteria</taxon>
        <taxon>Pseudomonadati</taxon>
        <taxon>Pseudomonadota</taxon>
        <taxon>Gammaproteobacteria</taxon>
        <taxon>Lysobacterales</taxon>
        <taxon>Rhodanobacteraceae</taxon>
        <taxon>Dyella</taxon>
    </lineage>
</organism>
<accession>A0ABT1FFK9</accession>
<comment type="caution">
    <text evidence="1">The sequence shown here is derived from an EMBL/GenBank/DDBJ whole genome shotgun (WGS) entry which is preliminary data.</text>
</comment>
<dbReference type="Gene3D" id="3.30.1150.10">
    <property type="match status" value="1"/>
</dbReference>
<gene>
    <name evidence="1" type="ORF">NC595_19185</name>
</gene>
<dbReference type="SUPFAM" id="SSF74653">
    <property type="entry name" value="TolA/TonB C-terminal domain"/>
    <property type="match status" value="1"/>
</dbReference>
<name>A0ABT1FFK9_9GAMM</name>
<keyword evidence="2" id="KW-1185">Reference proteome</keyword>
<dbReference type="EMBL" id="JAMZEK010000005">
    <property type="protein sequence ID" value="MCP1376178.1"/>
    <property type="molecule type" value="Genomic_DNA"/>
</dbReference>
<evidence type="ECO:0000313" key="2">
    <source>
        <dbReference type="Proteomes" id="UP001204615"/>
    </source>
</evidence>
<reference evidence="1 2" key="1">
    <citation type="submission" date="2022-06" db="EMBL/GenBank/DDBJ databases">
        <title>Dyella sp. Sa strain:Sa Genome sequencing.</title>
        <authorList>
            <person name="Park S."/>
        </authorList>
    </citation>
    <scope>NUCLEOTIDE SEQUENCE [LARGE SCALE GENOMIC DNA]</scope>
    <source>
        <strain evidence="1 2">Sa</strain>
    </source>
</reference>
<dbReference type="Proteomes" id="UP001204615">
    <property type="component" value="Unassembled WGS sequence"/>
</dbReference>
<sequence>MQRPQASMLVLGSLTVGSDGRVVGHALDNAAQLPAPVVDVIDRNMARWQFQPVVRDGHAVTARSQMSLRVVAQPSGQHDYVLSIRGVHFGGSMNGRGGLVRNIDPEYPPQAVAAQVAGTVYLALRIDAQGRVQDVATEQVDLRYLGNRWQMERYRKLLGRAAERAAQRWLFKPLPAGQAAAERYAMVPVVFGIHVFGVPGMPSDGPGHWVSYMPGPVQTVPWFDAPRMLPGLTGNLDALPGQGVYMANPDGSLHLLSKLGGG</sequence>
<dbReference type="RefSeq" id="WP_253568997.1">
    <property type="nucleotide sequence ID" value="NZ_JAMZEK010000005.1"/>
</dbReference>